<feature type="region of interest" description="Disordered" evidence="6">
    <location>
        <begin position="1372"/>
        <end position="1391"/>
    </location>
</feature>
<evidence type="ECO:0000256" key="4">
    <source>
        <dbReference type="ARBA" id="ARBA00022989"/>
    </source>
</evidence>
<dbReference type="SUPFAM" id="SSF82185">
    <property type="entry name" value="Histone H3 K4-specific methyltransferase SET7/9 N-terminal domain"/>
    <property type="match status" value="4"/>
</dbReference>
<dbReference type="PANTHER" id="PTHR43215">
    <property type="entry name" value="RADIAL SPOKE HEAD 1 HOMOLOG"/>
    <property type="match status" value="1"/>
</dbReference>
<dbReference type="Gene3D" id="2.20.110.10">
    <property type="entry name" value="Histone H3 K4-specific methyltransferase SET7/9 N-terminal domain"/>
    <property type="match status" value="5"/>
</dbReference>
<feature type="compositionally biased region" description="Low complexity" evidence="6">
    <location>
        <begin position="409"/>
        <end position="420"/>
    </location>
</feature>
<keyword evidence="5 7" id="KW-0472">Membrane</keyword>
<sequence length="1731" mass="194514">MERPLEMHDGRELSEERHFCLQRVRCCCCTPPRWARVPICLVIFYVVLMPFIYLLGHFLVYPGDDYAPEKLDFLGYSCRLFNFTGRYGDVVAEKCSMDSALGSPVPVLAFGGNGMNMFDTAESVIDFFPKNPQADVAWEVYSLSFPGFQYAPRSGWTTEGRTEADAMDLLHHLSSVKDQKVVVFGWSLGTSVAAALASRQADQVQCVLLGNPFTSIRDVALAWTYGIAGLYLYLLDEWPTKRFAQNFKSPTIVMSSMEDEVVPLWMHREVFQQVPVQKKKLAELHAGHMDIGFFRADTEEAIHQWCVPSAGLKRCRAQLIALIQRSHPMLHHCCETRERINERPAVDSDNLKAQFAEEWHRIQAGFTAAHREHLLATNELINKMLRQGAGASLVKETSDSPSPGYSQGDQSTMNDSNQNDDNSKQDGLVPEGVSLQVPSRVFNDDELNSQALRRGMESFIERGPLFEGLEPRRGMSKKRRRLSAREKLISGASTMMHVAKEMTDPHGLGSLINQLPCGKRCARKFLGCVEHLESLHEPPRTGCLARIISSTFFNILVVCVILANTAVTIYEADTSIRAHSIDTGIRWLSYAELVFSGFYVVEFLLKLLVHRLFYFWCPEWRWNVFDALLATLSAVSAVTYLIEAANGANMGFLRSFRFIKVSRILRGLRVISFVRQLRIMVSSIVGSAMALFWSLLVLLIVEVVFSILFVQLVTNFLADVETGSTPAAERLEAWFPSVAGTMISLFGSTTGGIDWMGIYHDLEPLGRFAQSAFLFYIAFFTIAVFNILTGIFVEKALHMSDQADRAVEYMKQEREDAQDLRQICNRIDCDGNGRIAWPEFEAYMQHNNDGFARLKACGLDVHDVHEFFVSLTSGQPAETVEIEDFIHHAMRLRGTATSIQVKSIASQMMRVQSEAQEAMMWKVDMMTHQLYKALASIKDFPALDPWRAIKADGSPAVSKAGRRRPPRERENAAVSKADDGFASGVGSSKLWFGRWKQLSYCTEMLVSPEVLCKKPCASYFVVLFSGSSSSGSALSHRLDSVPFEKLPETDLFFGIDHSRLFLALQHKLLSVLKAIMLEAKVLAQPSVVEVISDSPEQCSRAVLAILSLLPGGLWLGFNSDGFGERHFQYQKHGFPIQCFGPRCCVYPYLGLQMLDSLLQMRGFLIGTTNRIFLERTSPHVVLEVPGVEDSSFSVDFLCKEIKELTRCTSAEKAWLLEASQRLEKAMPKEHAQDQDNDDDDELELVADAPHLSDDAVKRFDSEELVRDAQAHLASPCGVNTAALRQEHLLQETTWAATVDADRNAFAGYWIRLVVALAKTSGPERDFAAGLEVASRQEKSDLARFGLPFLQRWVMRTHGGQLWLQVHKLPVKERRPKPPREGQGTYRFSNGDEYRGEFRRGMRHGSGVYISQRNRMQYDGQWFRDRRHGNGTLTIEAAGKVLYTYDGQWQADKRHGSGSCVRCHKEKYSGQWVQNLYHGAGTFVDEKGALYEGEWRYGKFHGVGKHVCQGETYTGNFVDGERDGMGQLARAAAPKPTVQDFLGSESLFAGQWRVGQKHGHGTAIYALGEFEGQWVNGKRHGQAVLSYQGYQLEGPWVDDLPDEQASHMIFYPEGTKYTGRVRVYANGEDAAGEGRLWTPWNIVPEGEGMMKDPDGRLYEGQYQSGDKHGRGFAFSLDQSKYEGEFLHGERHGSGWLQTAPDQKEPTLEAKFNLRKAETLFETVKFVSAVADG</sequence>
<feature type="transmembrane region" description="Helical" evidence="7">
    <location>
        <begin position="773"/>
        <end position="793"/>
    </location>
</feature>
<dbReference type="InterPro" id="IPR018307">
    <property type="entry name" value="ABL9/DENND6_dom"/>
</dbReference>
<protein>
    <recommendedName>
        <fullName evidence="8">EF-hand domain-containing protein</fullName>
    </recommendedName>
</protein>
<feature type="transmembrane region" description="Helical" evidence="7">
    <location>
        <begin position="593"/>
        <end position="616"/>
    </location>
</feature>
<dbReference type="InterPro" id="IPR029058">
    <property type="entry name" value="AB_hydrolase_fold"/>
</dbReference>
<dbReference type="PANTHER" id="PTHR43215:SF14">
    <property type="entry name" value="RADIAL SPOKE HEAD 1 HOMOLOG"/>
    <property type="match status" value="1"/>
</dbReference>
<keyword evidence="3" id="KW-0677">Repeat</keyword>
<evidence type="ECO:0000256" key="2">
    <source>
        <dbReference type="ARBA" id="ARBA00022692"/>
    </source>
</evidence>
<dbReference type="InterPro" id="IPR018247">
    <property type="entry name" value="EF_Hand_1_Ca_BS"/>
</dbReference>
<feature type="transmembrane region" description="Helical" evidence="7">
    <location>
        <begin position="684"/>
        <end position="713"/>
    </location>
</feature>
<evidence type="ECO:0000256" key="5">
    <source>
        <dbReference type="ARBA" id="ARBA00023136"/>
    </source>
</evidence>
<accession>A0ABP0R9V3</accession>
<dbReference type="PROSITE" id="PS00018">
    <property type="entry name" value="EF_HAND_1"/>
    <property type="match status" value="1"/>
</dbReference>
<feature type="transmembrane region" description="Helical" evidence="7">
    <location>
        <begin position="552"/>
        <end position="572"/>
    </location>
</feature>
<dbReference type="EMBL" id="CAXAMN010025694">
    <property type="protein sequence ID" value="CAK9097063.1"/>
    <property type="molecule type" value="Genomic_DNA"/>
</dbReference>
<dbReference type="SMART" id="SM00698">
    <property type="entry name" value="MORN"/>
    <property type="match status" value="10"/>
</dbReference>
<dbReference type="InterPro" id="IPR000073">
    <property type="entry name" value="AB_hydrolase_1"/>
</dbReference>
<dbReference type="SUPFAM" id="SSF53474">
    <property type="entry name" value="alpha/beta-Hydrolases"/>
    <property type="match status" value="1"/>
</dbReference>
<dbReference type="Pfam" id="PF00561">
    <property type="entry name" value="Abhydrolase_1"/>
    <property type="match status" value="1"/>
</dbReference>
<proteinExistence type="predicted"/>
<feature type="transmembrane region" description="Helical" evidence="7">
    <location>
        <begin position="39"/>
        <end position="61"/>
    </location>
</feature>
<evidence type="ECO:0000259" key="8">
    <source>
        <dbReference type="PROSITE" id="PS50222"/>
    </source>
</evidence>
<dbReference type="Pfam" id="PF09794">
    <property type="entry name" value="Avl9"/>
    <property type="match status" value="1"/>
</dbReference>
<dbReference type="Pfam" id="PF00520">
    <property type="entry name" value="Ion_trans"/>
    <property type="match status" value="1"/>
</dbReference>
<keyword evidence="4 7" id="KW-1133">Transmembrane helix</keyword>
<dbReference type="InterPro" id="IPR027359">
    <property type="entry name" value="Volt_channel_dom_sf"/>
</dbReference>
<dbReference type="Gene3D" id="1.20.120.350">
    <property type="entry name" value="Voltage-gated potassium channels. Chain C"/>
    <property type="match status" value="1"/>
</dbReference>
<dbReference type="PROSITE" id="PS50222">
    <property type="entry name" value="EF_HAND_2"/>
    <property type="match status" value="1"/>
</dbReference>
<dbReference type="InterPro" id="IPR005821">
    <property type="entry name" value="Ion_trans_dom"/>
</dbReference>
<dbReference type="Gene3D" id="3.40.50.1820">
    <property type="entry name" value="alpha/beta hydrolase"/>
    <property type="match status" value="1"/>
</dbReference>
<comment type="subcellular location">
    <subcellularLocation>
        <location evidence="1">Membrane</location>
        <topology evidence="1">Multi-pass membrane protein</topology>
    </subcellularLocation>
</comment>
<keyword evidence="10" id="KW-1185">Reference proteome</keyword>
<evidence type="ECO:0000256" key="1">
    <source>
        <dbReference type="ARBA" id="ARBA00004141"/>
    </source>
</evidence>
<dbReference type="Pfam" id="PF02493">
    <property type="entry name" value="MORN"/>
    <property type="match status" value="10"/>
</dbReference>
<reference evidence="9 10" key="1">
    <citation type="submission" date="2024-02" db="EMBL/GenBank/DDBJ databases">
        <authorList>
            <person name="Chen Y."/>
            <person name="Shah S."/>
            <person name="Dougan E. K."/>
            <person name="Thang M."/>
            <person name="Chan C."/>
        </authorList>
    </citation>
    <scope>NUCLEOTIDE SEQUENCE [LARGE SCALE GENOMIC DNA]</scope>
</reference>
<dbReference type="SUPFAM" id="SSF81324">
    <property type="entry name" value="Voltage-gated potassium channels"/>
    <property type="match status" value="1"/>
</dbReference>
<comment type="caution">
    <text evidence="9">The sequence shown here is derived from an EMBL/GenBank/DDBJ whole genome shotgun (WGS) entry which is preliminary data.</text>
</comment>
<name>A0ABP0R9V3_9DINO</name>
<evidence type="ECO:0000256" key="7">
    <source>
        <dbReference type="SAM" id="Phobius"/>
    </source>
</evidence>
<dbReference type="InterPro" id="IPR003409">
    <property type="entry name" value="MORN"/>
</dbReference>
<organism evidence="9 10">
    <name type="scientific">Durusdinium trenchii</name>
    <dbReference type="NCBI Taxonomy" id="1381693"/>
    <lineage>
        <taxon>Eukaryota</taxon>
        <taxon>Sar</taxon>
        <taxon>Alveolata</taxon>
        <taxon>Dinophyceae</taxon>
        <taxon>Suessiales</taxon>
        <taxon>Symbiodiniaceae</taxon>
        <taxon>Durusdinium</taxon>
    </lineage>
</organism>
<feature type="transmembrane region" description="Helical" evidence="7">
    <location>
        <begin position="733"/>
        <end position="753"/>
    </location>
</feature>
<evidence type="ECO:0000313" key="9">
    <source>
        <dbReference type="EMBL" id="CAK9097063.1"/>
    </source>
</evidence>
<feature type="region of interest" description="Disordered" evidence="6">
    <location>
        <begin position="391"/>
        <end position="430"/>
    </location>
</feature>
<evidence type="ECO:0000313" key="10">
    <source>
        <dbReference type="Proteomes" id="UP001642484"/>
    </source>
</evidence>
<dbReference type="Gene3D" id="1.10.287.70">
    <property type="match status" value="1"/>
</dbReference>
<feature type="compositionally biased region" description="Polar residues" evidence="6">
    <location>
        <begin position="399"/>
        <end position="408"/>
    </location>
</feature>
<feature type="region of interest" description="Disordered" evidence="6">
    <location>
        <begin position="954"/>
        <end position="973"/>
    </location>
</feature>
<feature type="transmembrane region" description="Helical" evidence="7">
    <location>
        <begin position="622"/>
        <end position="642"/>
    </location>
</feature>
<evidence type="ECO:0000256" key="3">
    <source>
        <dbReference type="ARBA" id="ARBA00022737"/>
    </source>
</evidence>
<feature type="domain" description="EF-hand" evidence="8">
    <location>
        <begin position="815"/>
        <end position="850"/>
    </location>
</feature>
<keyword evidence="2 7" id="KW-0812">Transmembrane</keyword>
<evidence type="ECO:0000256" key="6">
    <source>
        <dbReference type="SAM" id="MobiDB-lite"/>
    </source>
</evidence>
<dbReference type="InterPro" id="IPR002048">
    <property type="entry name" value="EF_hand_dom"/>
</dbReference>
<gene>
    <name evidence="9" type="ORF">CCMP2556_LOCUS46105</name>
</gene>
<dbReference type="Proteomes" id="UP001642484">
    <property type="component" value="Unassembled WGS sequence"/>
</dbReference>